<proteinExistence type="predicted"/>
<dbReference type="Proteomes" id="UP000249057">
    <property type="component" value="Unassembled WGS sequence"/>
</dbReference>
<sequence>LLPQLQATLNSYKNASTQSSPHVLMYGMELPTTLNLGMATQSTDRPQNFSARTTATEALQIAQMDMKRRYDAQHKDMAFEKGDLVKLRLHQGYKTSA</sequence>
<dbReference type="EMBL" id="KZ825427">
    <property type="protein sequence ID" value="RAH39859.1"/>
    <property type="molecule type" value="Genomic_DNA"/>
</dbReference>
<accession>A0ACD1FSA6</accession>
<reference evidence="1" key="1">
    <citation type="submission" date="2018-02" db="EMBL/GenBank/DDBJ databases">
        <title>The genomes of Aspergillus section Nigri reveals drivers in fungal speciation.</title>
        <authorList>
            <consortium name="DOE Joint Genome Institute"/>
            <person name="Vesth T.C."/>
            <person name="Nybo J."/>
            <person name="Theobald S."/>
            <person name="Brandl J."/>
            <person name="Frisvad J.C."/>
            <person name="Nielsen K.F."/>
            <person name="Lyhne E.K."/>
            <person name="Kogle M.E."/>
            <person name="Kuo A."/>
            <person name="Riley R."/>
            <person name="Clum A."/>
            <person name="Nolan M."/>
            <person name="Lipzen A."/>
            <person name="Salamov A."/>
            <person name="Henrissat B."/>
            <person name="Wiebenga A."/>
            <person name="De vries R.P."/>
            <person name="Grigoriev I.V."/>
            <person name="Mortensen U.H."/>
            <person name="Andersen M.R."/>
            <person name="Baker S.E."/>
        </authorList>
    </citation>
    <scope>NUCLEOTIDE SEQUENCE</scope>
    <source>
        <strain evidence="1">CBS 621.78</strain>
    </source>
</reference>
<name>A0ACD1FSA6_9EURO</name>
<evidence type="ECO:0000313" key="2">
    <source>
        <dbReference type="Proteomes" id="UP000249057"/>
    </source>
</evidence>
<evidence type="ECO:0000313" key="1">
    <source>
        <dbReference type="EMBL" id="RAH39859.1"/>
    </source>
</evidence>
<protein>
    <submittedName>
        <fullName evidence="1">Uncharacterized protein</fullName>
    </submittedName>
</protein>
<gene>
    <name evidence="1" type="ORF">BO95DRAFT_322411</name>
</gene>
<organism evidence="1 2">
    <name type="scientific">Aspergillus brunneoviolaceus CBS 621.78</name>
    <dbReference type="NCBI Taxonomy" id="1450534"/>
    <lineage>
        <taxon>Eukaryota</taxon>
        <taxon>Fungi</taxon>
        <taxon>Dikarya</taxon>
        <taxon>Ascomycota</taxon>
        <taxon>Pezizomycotina</taxon>
        <taxon>Eurotiomycetes</taxon>
        <taxon>Eurotiomycetidae</taxon>
        <taxon>Eurotiales</taxon>
        <taxon>Aspergillaceae</taxon>
        <taxon>Aspergillus</taxon>
        <taxon>Aspergillus subgen. Circumdati</taxon>
    </lineage>
</organism>
<keyword evidence="2" id="KW-1185">Reference proteome</keyword>
<feature type="non-terminal residue" evidence="1">
    <location>
        <position position="97"/>
    </location>
</feature>
<feature type="non-terminal residue" evidence="1">
    <location>
        <position position="1"/>
    </location>
</feature>